<reference evidence="1" key="1">
    <citation type="submission" date="2022-11" db="EMBL/GenBank/DDBJ databases">
        <authorList>
            <person name="Petersen C."/>
        </authorList>
    </citation>
    <scope>NUCLEOTIDE SEQUENCE</scope>
    <source>
        <strain evidence="1">IBT 26290</strain>
    </source>
</reference>
<evidence type="ECO:0000313" key="1">
    <source>
        <dbReference type="EMBL" id="KAJ5157238.1"/>
    </source>
</evidence>
<proteinExistence type="predicted"/>
<comment type="caution">
    <text evidence="1">The sequence shown here is derived from an EMBL/GenBank/DDBJ whole genome shotgun (WGS) entry which is preliminary data.</text>
</comment>
<dbReference type="Proteomes" id="UP001149163">
    <property type="component" value="Unassembled WGS sequence"/>
</dbReference>
<gene>
    <name evidence="1" type="ORF">N7482_008338</name>
</gene>
<dbReference type="GeneID" id="81429638"/>
<accession>A0A9W9HT01</accession>
<name>A0A9W9HT01_9EURO</name>
<sequence length="253" mass="27328">MSEIAVGTRSGLSGAQNSPVLVHARTVHYDRPTGRNPTRNCPARAALLTSPLCTTSTLVLATPSLTCASSCPHTPALRHINFAPPSPPPHPIDPVGVSARGNLGSWTLGLCTDVTKVPKTLACPSVRVPERRCIPALPALRTTPPTRTRLPANRLDVPLNPTEAGEFVSRQPRCEILVHWTCGPVLISWEKATPKPTLLRFRPPTVGTANEDSFLPLMSTRIVLAPWDRVFQDGPVRRGPSGYLLSCTRTQKP</sequence>
<protein>
    <submittedName>
        <fullName evidence="1">Uncharacterized protein</fullName>
    </submittedName>
</protein>
<dbReference type="AlphaFoldDB" id="A0A9W9HT01"/>
<dbReference type="EMBL" id="JAPQKN010000006">
    <property type="protein sequence ID" value="KAJ5157238.1"/>
    <property type="molecule type" value="Genomic_DNA"/>
</dbReference>
<keyword evidence="2" id="KW-1185">Reference proteome</keyword>
<reference evidence="1" key="2">
    <citation type="journal article" date="2023" name="IMA Fungus">
        <title>Comparative genomic study of the Penicillium genus elucidates a diverse pangenome and 15 lateral gene transfer events.</title>
        <authorList>
            <person name="Petersen C."/>
            <person name="Sorensen T."/>
            <person name="Nielsen M.R."/>
            <person name="Sondergaard T.E."/>
            <person name="Sorensen J.L."/>
            <person name="Fitzpatrick D.A."/>
            <person name="Frisvad J.C."/>
            <person name="Nielsen K.L."/>
        </authorList>
    </citation>
    <scope>NUCLEOTIDE SEQUENCE</scope>
    <source>
        <strain evidence="1">IBT 26290</strain>
    </source>
</reference>
<organism evidence="1 2">
    <name type="scientific">Penicillium canariense</name>
    <dbReference type="NCBI Taxonomy" id="189055"/>
    <lineage>
        <taxon>Eukaryota</taxon>
        <taxon>Fungi</taxon>
        <taxon>Dikarya</taxon>
        <taxon>Ascomycota</taxon>
        <taxon>Pezizomycotina</taxon>
        <taxon>Eurotiomycetes</taxon>
        <taxon>Eurotiomycetidae</taxon>
        <taxon>Eurotiales</taxon>
        <taxon>Aspergillaceae</taxon>
        <taxon>Penicillium</taxon>
    </lineage>
</organism>
<dbReference type="RefSeq" id="XP_056540227.1">
    <property type="nucleotide sequence ID" value="XM_056690462.1"/>
</dbReference>
<evidence type="ECO:0000313" key="2">
    <source>
        <dbReference type="Proteomes" id="UP001149163"/>
    </source>
</evidence>